<comment type="caution">
    <text evidence="1">The sequence shown here is derived from an EMBL/GenBank/DDBJ whole genome shotgun (WGS) entry which is preliminary data.</text>
</comment>
<proteinExistence type="predicted"/>
<accession>A0A3E0GY41</accession>
<name>A0A3E0GY41_9PSEU</name>
<sequence>MPAHHGVTATPDPELDELRARAAEGERRLADLMAQLLAKPSVLDRGLLGELAAELDHNAWIAVDAAEQVARRQPPPAAVRESRRAA</sequence>
<reference evidence="1 2" key="1">
    <citation type="submission" date="2018-08" db="EMBL/GenBank/DDBJ databases">
        <title>Genomic Encyclopedia of Archaeal and Bacterial Type Strains, Phase II (KMG-II): from individual species to whole genera.</title>
        <authorList>
            <person name="Goeker M."/>
        </authorList>
    </citation>
    <scope>NUCLEOTIDE SEQUENCE [LARGE SCALE GENOMIC DNA]</scope>
    <source>
        <strain evidence="1 2">DSM 45791</strain>
    </source>
</reference>
<dbReference type="RefSeq" id="WP_116180853.1">
    <property type="nucleotide sequence ID" value="NZ_CP144376.1"/>
</dbReference>
<dbReference type="AlphaFoldDB" id="A0A3E0GY41"/>
<evidence type="ECO:0000313" key="2">
    <source>
        <dbReference type="Proteomes" id="UP000256269"/>
    </source>
</evidence>
<dbReference type="EMBL" id="QUNO01000022">
    <property type="protein sequence ID" value="REH31030.1"/>
    <property type="molecule type" value="Genomic_DNA"/>
</dbReference>
<evidence type="ECO:0000313" key="1">
    <source>
        <dbReference type="EMBL" id="REH31030.1"/>
    </source>
</evidence>
<keyword evidence="2" id="KW-1185">Reference proteome</keyword>
<dbReference type="Proteomes" id="UP000256269">
    <property type="component" value="Unassembled WGS sequence"/>
</dbReference>
<organism evidence="1 2">
    <name type="scientific">Kutzneria buriramensis</name>
    <dbReference type="NCBI Taxonomy" id="1045776"/>
    <lineage>
        <taxon>Bacteria</taxon>
        <taxon>Bacillati</taxon>
        <taxon>Actinomycetota</taxon>
        <taxon>Actinomycetes</taxon>
        <taxon>Pseudonocardiales</taxon>
        <taxon>Pseudonocardiaceae</taxon>
        <taxon>Kutzneria</taxon>
    </lineage>
</organism>
<protein>
    <submittedName>
        <fullName evidence="1">Uncharacterized protein</fullName>
    </submittedName>
</protein>
<gene>
    <name evidence="1" type="ORF">BCF44_12253</name>
</gene>